<evidence type="ECO:0000313" key="1">
    <source>
        <dbReference type="EMBL" id="MFG6413314.1"/>
    </source>
</evidence>
<accession>A0ABW7EIW4</accession>
<dbReference type="Proteomes" id="UP001606300">
    <property type="component" value="Unassembled WGS sequence"/>
</dbReference>
<organism evidence="1 2">
    <name type="scientific">Pelomonas dachongensis</name>
    <dbReference type="NCBI Taxonomy" id="3299029"/>
    <lineage>
        <taxon>Bacteria</taxon>
        <taxon>Pseudomonadati</taxon>
        <taxon>Pseudomonadota</taxon>
        <taxon>Betaproteobacteria</taxon>
        <taxon>Burkholderiales</taxon>
        <taxon>Sphaerotilaceae</taxon>
        <taxon>Roseateles</taxon>
    </lineage>
</organism>
<reference evidence="1 2" key="1">
    <citation type="submission" date="2024-09" db="EMBL/GenBank/DDBJ databases">
        <title>Novel species of the genus Pelomonas and Roseateles isolated from streams.</title>
        <authorList>
            <person name="Lu H."/>
        </authorList>
    </citation>
    <scope>NUCLEOTIDE SEQUENCE [LARGE SCALE GENOMIC DNA]</scope>
    <source>
        <strain evidence="1 2">DC23W</strain>
    </source>
</reference>
<proteinExistence type="predicted"/>
<dbReference type="RefSeq" id="WP_394469404.1">
    <property type="nucleotide sequence ID" value="NZ_JBIGHY010000002.1"/>
</dbReference>
<comment type="caution">
    <text evidence="1">The sequence shown here is derived from an EMBL/GenBank/DDBJ whole genome shotgun (WGS) entry which is preliminary data.</text>
</comment>
<keyword evidence="2" id="KW-1185">Reference proteome</keyword>
<name>A0ABW7EIW4_9BURK</name>
<dbReference type="EMBL" id="JBIGHY010000002">
    <property type="protein sequence ID" value="MFG6413314.1"/>
    <property type="molecule type" value="Genomic_DNA"/>
</dbReference>
<dbReference type="Gene3D" id="3.30.420.430">
    <property type="match status" value="1"/>
</dbReference>
<protein>
    <recommendedName>
        <fullName evidence="3">REJ domain-containing protein</fullName>
    </recommendedName>
</protein>
<gene>
    <name evidence="1" type="ORF">ACG02S_05320</name>
</gene>
<sequence>MAKFVPGTDASVKSDEPLLDVVVSPNAPLKPGKHVFQLVVVDDAGNESETANVTIIVQDTERPTAVIDLLTERGERVATPEVNVPFGRAFRLTGDRSSDIGGEVKVWNWTLLRG</sequence>
<evidence type="ECO:0000313" key="2">
    <source>
        <dbReference type="Proteomes" id="UP001606300"/>
    </source>
</evidence>
<evidence type="ECO:0008006" key="3">
    <source>
        <dbReference type="Google" id="ProtNLM"/>
    </source>
</evidence>